<organism evidence="1 2">
    <name type="scientific">Ceratocystis fimbriata CBS 114723</name>
    <dbReference type="NCBI Taxonomy" id="1035309"/>
    <lineage>
        <taxon>Eukaryota</taxon>
        <taxon>Fungi</taxon>
        <taxon>Dikarya</taxon>
        <taxon>Ascomycota</taxon>
        <taxon>Pezizomycotina</taxon>
        <taxon>Sordariomycetes</taxon>
        <taxon>Hypocreomycetidae</taxon>
        <taxon>Microascales</taxon>
        <taxon>Ceratocystidaceae</taxon>
        <taxon>Ceratocystis</taxon>
    </lineage>
</organism>
<proteinExistence type="predicted"/>
<reference evidence="1 2" key="1">
    <citation type="journal article" date="2013" name="Fungal Biol.">
        <title>Analysis of microsatellite markers in the genome of the plant pathogen Ceratocystis fimbriata.</title>
        <authorList>
            <person name="Simpson M.C."/>
            <person name="Wilken P.M."/>
            <person name="Coetzee M.P."/>
            <person name="Wingfield M.J."/>
            <person name="Wingfield B.D."/>
        </authorList>
    </citation>
    <scope>NUCLEOTIDE SEQUENCE [LARGE SCALE GENOMIC DNA]</scope>
    <source>
        <strain evidence="1 2">CBS 114723</strain>
    </source>
</reference>
<accession>A0A2C5WTY1</accession>
<reference evidence="1 2" key="2">
    <citation type="journal article" date="2013" name="IMA Fungus">
        <title>IMA Genome-F 1: Ceratocystis fimbriata: Draft nuclear genome sequence for the plant pathogen, Ceratocystis fimbriata.</title>
        <authorList>
            <person name="Wilken P.M."/>
            <person name="Steenkamp E.T."/>
            <person name="Wingfield M.J."/>
            <person name="de Beer Z.W."/>
            <person name="Wingfield B.D."/>
        </authorList>
    </citation>
    <scope>NUCLEOTIDE SEQUENCE [LARGE SCALE GENOMIC DNA]</scope>
    <source>
        <strain evidence="1 2">CBS 114723</strain>
    </source>
</reference>
<evidence type="ECO:0000313" key="1">
    <source>
        <dbReference type="EMBL" id="PHH49202.1"/>
    </source>
</evidence>
<comment type="caution">
    <text evidence="1">The sequence shown here is derived from an EMBL/GenBank/DDBJ whole genome shotgun (WGS) entry which is preliminary data.</text>
</comment>
<sequence length="135" mass="15919">MASKIEILHAYRQMYRHLMRAVRNTKPQSQIGRIQLRAAFNPVPGTREYGQPFDADGIKRTLWFLKAAEKEAGLEHRVLKNLLLVAGVRQQLMRVPWSMMLKKNPKDNHRLVQHAYDHYDRTIEMLNKTMGLRLR</sequence>
<dbReference type="Proteomes" id="UP000222788">
    <property type="component" value="Unassembled WGS sequence"/>
</dbReference>
<dbReference type="AlphaFoldDB" id="A0A2C5WTY1"/>
<dbReference type="STRING" id="1035309.A0A2C5WTY1"/>
<keyword evidence="2" id="KW-1185">Reference proteome</keyword>
<gene>
    <name evidence="1" type="ORF">CFIMG_007881RA00001</name>
</gene>
<dbReference type="EMBL" id="APWK03000246">
    <property type="protein sequence ID" value="PHH49202.1"/>
    <property type="molecule type" value="Genomic_DNA"/>
</dbReference>
<protein>
    <submittedName>
        <fullName evidence="1">Uncharacterized protein</fullName>
    </submittedName>
</protein>
<name>A0A2C5WTY1_9PEZI</name>
<evidence type="ECO:0000313" key="2">
    <source>
        <dbReference type="Proteomes" id="UP000222788"/>
    </source>
</evidence>
<dbReference type="OrthoDB" id="4392610at2759"/>